<dbReference type="GO" id="GO:0019901">
    <property type="term" value="F:protein kinase binding"/>
    <property type="evidence" value="ECO:0007669"/>
    <property type="project" value="TreeGrafter"/>
</dbReference>
<evidence type="ECO:0000256" key="1">
    <source>
        <dbReference type="ARBA" id="ARBA00006937"/>
    </source>
</evidence>
<dbReference type="EMBL" id="AFYH01181704">
    <property type="status" value="NOT_ANNOTATED_CDS"/>
    <property type="molecule type" value="Genomic_DNA"/>
</dbReference>
<protein>
    <submittedName>
        <fullName evidence="3">Family with sequence similarity 83 member F</fullName>
    </submittedName>
</protein>
<sequence length="307" mass="35283">MAESQLHCLEDDHINERITNSKPEFYYSEEQRLAIQDLVEKGEEAFRERTKQEKIKEFLSSKESKRLRKNCQRYEVYEREEGAPEGKGEEQQAEGSLTYWPEQSDTEVPVLDIGWPDTGFYKGVTRITVHTHPPKDNGPHIKEVVRKMIQQAQKIVCVSMYLSSDMSLLDKALFRCSQFSLYNLLKKGGVNYFLDLLCLLQYQLQHTKSQLTPGGVELQNLRVRSLPGVGLSLSCGRVRGTLSHRFMIVDGDKAVSGSYSFTWSSSRTNRNLINVLTGQIVETFDREFRELYAISQEVNLRTELNIA</sequence>
<comment type="similarity">
    <text evidence="1">Belongs to the FAM83 family.</text>
</comment>
<dbReference type="SUPFAM" id="SSF56024">
    <property type="entry name" value="Phospholipase D/nuclease"/>
    <property type="match status" value="1"/>
</dbReference>
<dbReference type="eggNOG" id="ENOG502QPW1">
    <property type="taxonomic scope" value="Eukaryota"/>
</dbReference>
<reference evidence="3" key="3">
    <citation type="submission" date="2025-09" db="UniProtKB">
        <authorList>
            <consortium name="Ensembl"/>
        </authorList>
    </citation>
    <scope>IDENTIFICATION</scope>
</reference>
<dbReference type="Bgee" id="ENSLACG00000011004">
    <property type="expression patterns" value="Expressed in pectoral fin and 3 other cell types or tissues"/>
</dbReference>
<dbReference type="AlphaFoldDB" id="H3AS68"/>
<dbReference type="HOGENOM" id="CLU_019056_0_1_1"/>
<dbReference type="GO" id="GO:0007165">
    <property type="term" value="P:signal transduction"/>
    <property type="evidence" value="ECO:0007669"/>
    <property type="project" value="TreeGrafter"/>
</dbReference>
<dbReference type="PANTHER" id="PTHR16181:SF29">
    <property type="entry name" value="PROTEIN FAM83A-RELATED"/>
    <property type="match status" value="1"/>
</dbReference>
<dbReference type="InterPro" id="IPR050944">
    <property type="entry name" value="FAM83"/>
</dbReference>
<dbReference type="GeneTree" id="ENSGT00940000160998"/>
<evidence type="ECO:0000313" key="4">
    <source>
        <dbReference type="Proteomes" id="UP000008672"/>
    </source>
</evidence>
<dbReference type="Ensembl" id="ENSLACT00000012582.1">
    <property type="protein sequence ID" value="ENSLACP00000012489.1"/>
    <property type="gene ID" value="ENSLACG00000011004.1"/>
</dbReference>
<dbReference type="InterPro" id="IPR012461">
    <property type="entry name" value="SACK1"/>
</dbReference>
<dbReference type="EMBL" id="AFYH01181705">
    <property type="status" value="NOT_ANNOTATED_CDS"/>
    <property type="molecule type" value="Genomic_DNA"/>
</dbReference>
<feature type="domain" description="Scaffolding anchor of CK1" evidence="2">
    <location>
        <begin position="15"/>
        <end position="296"/>
    </location>
</feature>
<accession>H3AS68</accession>
<evidence type="ECO:0000259" key="2">
    <source>
        <dbReference type="Pfam" id="PF07894"/>
    </source>
</evidence>
<dbReference type="Proteomes" id="UP000008672">
    <property type="component" value="Unassembled WGS sequence"/>
</dbReference>
<organism evidence="3 4">
    <name type="scientific">Latimeria chalumnae</name>
    <name type="common">Coelacanth</name>
    <dbReference type="NCBI Taxonomy" id="7897"/>
    <lineage>
        <taxon>Eukaryota</taxon>
        <taxon>Metazoa</taxon>
        <taxon>Chordata</taxon>
        <taxon>Craniata</taxon>
        <taxon>Vertebrata</taxon>
        <taxon>Euteleostomi</taxon>
        <taxon>Coelacanthiformes</taxon>
        <taxon>Coelacanthidae</taxon>
        <taxon>Latimeria</taxon>
    </lineage>
</organism>
<dbReference type="EMBL" id="AFYH01181703">
    <property type="status" value="NOT_ANNOTATED_CDS"/>
    <property type="molecule type" value="Genomic_DNA"/>
</dbReference>
<reference evidence="3" key="2">
    <citation type="submission" date="2025-08" db="UniProtKB">
        <authorList>
            <consortium name="Ensembl"/>
        </authorList>
    </citation>
    <scope>IDENTIFICATION</scope>
</reference>
<gene>
    <name evidence="3" type="primary">FAM83F</name>
</gene>
<dbReference type="Gene3D" id="3.30.870.10">
    <property type="entry name" value="Endonuclease Chain A"/>
    <property type="match status" value="1"/>
</dbReference>
<proteinExistence type="inferred from homology"/>
<evidence type="ECO:0000313" key="3">
    <source>
        <dbReference type="Ensembl" id="ENSLACP00000012489.1"/>
    </source>
</evidence>
<dbReference type="InParanoid" id="H3AS68"/>
<name>H3AS68_LATCH</name>
<reference evidence="4" key="1">
    <citation type="submission" date="2011-08" db="EMBL/GenBank/DDBJ databases">
        <title>The draft genome of Latimeria chalumnae.</title>
        <authorList>
            <person name="Di Palma F."/>
            <person name="Alfoldi J."/>
            <person name="Johnson J."/>
            <person name="Berlin A."/>
            <person name="Gnerre S."/>
            <person name="Jaffe D."/>
            <person name="MacCallum I."/>
            <person name="Young S."/>
            <person name="Walker B.J."/>
            <person name="Lander E."/>
            <person name="Lindblad-Toh K."/>
        </authorList>
    </citation>
    <scope>NUCLEOTIDE SEQUENCE [LARGE SCALE GENOMIC DNA]</scope>
    <source>
        <strain evidence="4">Wild caught</strain>
    </source>
</reference>
<keyword evidence="4" id="KW-1185">Reference proteome</keyword>
<dbReference type="EMBL" id="AFYH01181702">
    <property type="status" value="NOT_ANNOTATED_CDS"/>
    <property type="molecule type" value="Genomic_DNA"/>
</dbReference>
<dbReference type="PANTHER" id="PTHR16181">
    <property type="entry name" value="PROTEIN FAM83A-RELATED"/>
    <property type="match status" value="1"/>
</dbReference>
<dbReference type="Pfam" id="PF07894">
    <property type="entry name" value="SACK1"/>
    <property type="match status" value="1"/>
</dbReference>
<dbReference type="OMA" id="KVTEDMC"/>